<dbReference type="EMBL" id="CAJNIZ010045469">
    <property type="protein sequence ID" value="CAE7720943.1"/>
    <property type="molecule type" value="Genomic_DNA"/>
</dbReference>
<proteinExistence type="predicted"/>
<keyword evidence="2" id="KW-0964">Secreted</keyword>
<keyword evidence="6" id="KW-0119">Carbohydrate metabolism</keyword>
<keyword evidence="4" id="KW-0732">Signal</keyword>
<keyword evidence="7" id="KW-0624">Polysaccharide degradation</keyword>
<dbReference type="InterPro" id="IPR043595">
    <property type="entry name" value="FaeB/C/D"/>
</dbReference>
<gene>
    <name evidence="8" type="primary">ESTA</name>
    <name evidence="8" type="ORF">SPIL2461_LOCUS20546</name>
</gene>
<organism evidence="8 9">
    <name type="scientific">Symbiodinium pilosum</name>
    <name type="common">Dinoflagellate</name>
    <dbReference type="NCBI Taxonomy" id="2952"/>
    <lineage>
        <taxon>Eukaryota</taxon>
        <taxon>Sar</taxon>
        <taxon>Alveolata</taxon>
        <taxon>Dinophyceae</taxon>
        <taxon>Suessiales</taxon>
        <taxon>Symbiodiniaceae</taxon>
        <taxon>Symbiodinium</taxon>
    </lineage>
</organism>
<keyword evidence="5" id="KW-0378">Hydrolase</keyword>
<keyword evidence="9" id="KW-1185">Reference proteome</keyword>
<name>A0A812X2U8_SYMPI</name>
<evidence type="ECO:0000313" key="8">
    <source>
        <dbReference type="EMBL" id="CAE7720943.1"/>
    </source>
</evidence>
<evidence type="ECO:0000256" key="2">
    <source>
        <dbReference type="ARBA" id="ARBA00022525"/>
    </source>
</evidence>
<feature type="non-terminal residue" evidence="8">
    <location>
        <position position="221"/>
    </location>
</feature>
<sequence length="221" mass="24624">DSSACGWRDMGRDEILVRELLKWAQLNTCADMTKVFATGFSNGGQFTNYLACHASELFLAFAPISGDNPLDFCEPKRSISYVSMCGTEDDEAFCQPTFMSSAESWSFRSKCQNAGLPSATKFNFSATTSCFMWESCEAGNFVEVCSTRGLGHDASGHLRPDDTSYLRPGSDLDIVGYIFQKFSLLVDGSILFMGHPTREELAYKESAWPPPEHHDHIYIRN</sequence>
<dbReference type="AlphaFoldDB" id="A0A812X2U8"/>
<dbReference type="GO" id="GO:0005576">
    <property type="term" value="C:extracellular region"/>
    <property type="evidence" value="ECO:0007669"/>
    <property type="project" value="UniProtKB-SubCell"/>
</dbReference>
<comment type="caution">
    <text evidence="8">The sequence shown here is derived from an EMBL/GenBank/DDBJ whole genome shotgun (WGS) entry which is preliminary data.</text>
</comment>
<protein>
    <submittedName>
        <fullName evidence="8">ESTA protein</fullName>
    </submittedName>
</protein>
<evidence type="ECO:0000256" key="4">
    <source>
        <dbReference type="ARBA" id="ARBA00022729"/>
    </source>
</evidence>
<evidence type="ECO:0000313" key="9">
    <source>
        <dbReference type="Proteomes" id="UP000649617"/>
    </source>
</evidence>
<reference evidence="8" key="1">
    <citation type="submission" date="2021-02" db="EMBL/GenBank/DDBJ databases">
        <authorList>
            <person name="Dougan E. K."/>
            <person name="Rhodes N."/>
            <person name="Thang M."/>
            <person name="Chan C."/>
        </authorList>
    </citation>
    <scope>NUCLEOTIDE SEQUENCE</scope>
</reference>
<keyword evidence="3" id="KW-0858">Xylan degradation</keyword>
<dbReference type="PANTHER" id="PTHR38050">
    <property type="match status" value="1"/>
</dbReference>
<evidence type="ECO:0000256" key="6">
    <source>
        <dbReference type="ARBA" id="ARBA00023277"/>
    </source>
</evidence>
<evidence type="ECO:0000256" key="7">
    <source>
        <dbReference type="ARBA" id="ARBA00023326"/>
    </source>
</evidence>
<evidence type="ECO:0000256" key="5">
    <source>
        <dbReference type="ARBA" id="ARBA00022801"/>
    </source>
</evidence>
<dbReference type="PANTHER" id="PTHR38050:SF2">
    <property type="entry name" value="FERULOYL ESTERASE C-RELATED"/>
    <property type="match status" value="1"/>
</dbReference>
<accession>A0A812X2U8</accession>
<dbReference type="SUPFAM" id="SSF53474">
    <property type="entry name" value="alpha/beta-Hydrolases"/>
    <property type="match status" value="1"/>
</dbReference>
<comment type="subcellular location">
    <subcellularLocation>
        <location evidence="1">Secreted</location>
    </subcellularLocation>
</comment>
<dbReference type="GO" id="GO:0030600">
    <property type="term" value="F:feruloyl esterase activity"/>
    <property type="evidence" value="ECO:0007669"/>
    <property type="project" value="InterPro"/>
</dbReference>
<dbReference type="OrthoDB" id="424610at2759"/>
<dbReference type="Gene3D" id="3.40.50.1820">
    <property type="entry name" value="alpha/beta hydrolase"/>
    <property type="match status" value="1"/>
</dbReference>
<feature type="non-terminal residue" evidence="8">
    <location>
        <position position="1"/>
    </location>
</feature>
<dbReference type="InterPro" id="IPR029058">
    <property type="entry name" value="AB_hydrolase_fold"/>
</dbReference>
<dbReference type="Proteomes" id="UP000649617">
    <property type="component" value="Unassembled WGS sequence"/>
</dbReference>
<dbReference type="GO" id="GO:0045493">
    <property type="term" value="P:xylan catabolic process"/>
    <property type="evidence" value="ECO:0007669"/>
    <property type="project" value="UniProtKB-KW"/>
</dbReference>
<evidence type="ECO:0000256" key="3">
    <source>
        <dbReference type="ARBA" id="ARBA00022651"/>
    </source>
</evidence>
<evidence type="ECO:0000256" key="1">
    <source>
        <dbReference type="ARBA" id="ARBA00004613"/>
    </source>
</evidence>